<feature type="compositionally biased region" description="Polar residues" evidence="1">
    <location>
        <begin position="147"/>
        <end position="166"/>
    </location>
</feature>
<feature type="region of interest" description="Disordered" evidence="1">
    <location>
        <begin position="90"/>
        <end position="210"/>
    </location>
</feature>
<dbReference type="AlphaFoldDB" id="A0AAD7BLD6"/>
<name>A0AAD7BLD6_9AGAR</name>
<dbReference type="Proteomes" id="UP001221142">
    <property type="component" value="Unassembled WGS sequence"/>
</dbReference>
<reference evidence="2" key="1">
    <citation type="submission" date="2023-03" db="EMBL/GenBank/DDBJ databases">
        <title>Massive genome expansion in bonnet fungi (Mycena s.s.) driven by repeated elements and novel gene families across ecological guilds.</title>
        <authorList>
            <consortium name="Lawrence Berkeley National Laboratory"/>
            <person name="Harder C.B."/>
            <person name="Miyauchi S."/>
            <person name="Viragh M."/>
            <person name="Kuo A."/>
            <person name="Thoen E."/>
            <person name="Andreopoulos B."/>
            <person name="Lu D."/>
            <person name="Skrede I."/>
            <person name="Drula E."/>
            <person name="Henrissat B."/>
            <person name="Morin E."/>
            <person name="Kohler A."/>
            <person name="Barry K."/>
            <person name="LaButti K."/>
            <person name="Morin E."/>
            <person name="Salamov A."/>
            <person name="Lipzen A."/>
            <person name="Mereny Z."/>
            <person name="Hegedus B."/>
            <person name="Baldrian P."/>
            <person name="Stursova M."/>
            <person name="Weitz H."/>
            <person name="Taylor A."/>
            <person name="Grigoriev I.V."/>
            <person name="Nagy L.G."/>
            <person name="Martin F."/>
            <person name="Kauserud H."/>
        </authorList>
    </citation>
    <scope>NUCLEOTIDE SEQUENCE</scope>
    <source>
        <strain evidence="2">9284</strain>
    </source>
</reference>
<feature type="compositionally biased region" description="Polar residues" evidence="1">
    <location>
        <begin position="117"/>
        <end position="130"/>
    </location>
</feature>
<evidence type="ECO:0000313" key="3">
    <source>
        <dbReference type="Proteomes" id="UP001221142"/>
    </source>
</evidence>
<gene>
    <name evidence="2" type="ORF">FB45DRAFT_923427</name>
</gene>
<proteinExistence type="predicted"/>
<dbReference type="EMBL" id="JARKIF010000013">
    <property type="protein sequence ID" value="KAJ7624450.1"/>
    <property type="molecule type" value="Genomic_DNA"/>
</dbReference>
<protein>
    <submittedName>
        <fullName evidence="2">Uncharacterized protein</fullName>
    </submittedName>
</protein>
<organism evidence="2 3">
    <name type="scientific">Roridomyces roridus</name>
    <dbReference type="NCBI Taxonomy" id="1738132"/>
    <lineage>
        <taxon>Eukaryota</taxon>
        <taxon>Fungi</taxon>
        <taxon>Dikarya</taxon>
        <taxon>Basidiomycota</taxon>
        <taxon>Agaricomycotina</taxon>
        <taxon>Agaricomycetes</taxon>
        <taxon>Agaricomycetidae</taxon>
        <taxon>Agaricales</taxon>
        <taxon>Marasmiineae</taxon>
        <taxon>Mycenaceae</taxon>
        <taxon>Roridomyces</taxon>
    </lineage>
</organism>
<accession>A0AAD7BLD6</accession>
<comment type="caution">
    <text evidence="2">The sequence shown here is derived from an EMBL/GenBank/DDBJ whole genome shotgun (WGS) entry which is preliminary data.</text>
</comment>
<evidence type="ECO:0000256" key="1">
    <source>
        <dbReference type="SAM" id="MobiDB-lite"/>
    </source>
</evidence>
<keyword evidence="3" id="KW-1185">Reference proteome</keyword>
<sequence>MDIVTDDPGAVFHAAQAHAQRALSSIACAPLSTSEEHRCRRCRSLYAKLAALDEVHARYAEGGADGGLLEECKALLKYIADLEAATDRVWPESNERQSPDVDLPLFDVSNDPFARPVTSTAATSSKQGRMTNRDEPPRKRQKAGSAMSRNQLLSPTSPTTTHNGKFSSDRPTRRNSKPVFTPGVYYREPRSSSGPADDDGSPPEKPGELE</sequence>
<evidence type="ECO:0000313" key="2">
    <source>
        <dbReference type="EMBL" id="KAJ7624450.1"/>
    </source>
</evidence>
<feature type="compositionally biased region" description="Basic and acidic residues" evidence="1">
    <location>
        <begin position="90"/>
        <end position="99"/>
    </location>
</feature>